<keyword evidence="4" id="KW-1133">Transmembrane helix</keyword>
<gene>
    <name evidence="6" type="ORF">A0O34_20750</name>
</gene>
<dbReference type="AlphaFoldDB" id="A0A172Y0Q5"/>
<protein>
    <recommendedName>
        <fullName evidence="5">HTH araC/xylS-type domain-containing protein</fullName>
    </recommendedName>
</protein>
<evidence type="ECO:0000259" key="5">
    <source>
        <dbReference type="PROSITE" id="PS01124"/>
    </source>
</evidence>
<dbReference type="PANTHER" id="PTHR43280:SF29">
    <property type="entry name" value="ARAC-FAMILY TRANSCRIPTIONAL REGULATOR"/>
    <property type="match status" value="1"/>
</dbReference>
<organism evidence="6 7">
    <name type="scientific">Chryseobacterium glaciei</name>
    <dbReference type="NCBI Taxonomy" id="1685010"/>
    <lineage>
        <taxon>Bacteria</taxon>
        <taxon>Pseudomonadati</taxon>
        <taxon>Bacteroidota</taxon>
        <taxon>Flavobacteriia</taxon>
        <taxon>Flavobacteriales</taxon>
        <taxon>Weeksellaceae</taxon>
        <taxon>Chryseobacterium group</taxon>
        <taxon>Chryseobacterium</taxon>
    </lineage>
</organism>
<keyword evidence="1" id="KW-0805">Transcription regulation</keyword>
<feature type="transmembrane region" description="Helical" evidence="4">
    <location>
        <begin position="72"/>
        <end position="91"/>
    </location>
</feature>
<keyword evidence="4" id="KW-0472">Membrane</keyword>
<dbReference type="STRING" id="1685010.A0O34_20750"/>
<accession>A0A172Y0Q5</accession>
<dbReference type="PANTHER" id="PTHR43280">
    <property type="entry name" value="ARAC-FAMILY TRANSCRIPTIONAL REGULATOR"/>
    <property type="match status" value="1"/>
</dbReference>
<evidence type="ECO:0000256" key="2">
    <source>
        <dbReference type="ARBA" id="ARBA00023125"/>
    </source>
</evidence>
<evidence type="ECO:0000256" key="1">
    <source>
        <dbReference type="ARBA" id="ARBA00023015"/>
    </source>
</evidence>
<dbReference type="InterPro" id="IPR009057">
    <property type="entry name" value="Homeodomain-like_sf"/>
</dbReference>
<feature type="transmembrane region" description="Helical" evidence="4">
    <location>
        <begin position="20"/>
        <end position="41"/>
    </location>
</feature>
<dbReference type="Proteomes" id="UP000077824">
    <property type="component" value="Chromosome"/>
</dbReference>
<dbReference type="PROSITE" id="PS01124">
    <property type="entry name" value="HTH_ARAC_FAMILY_2"/>
    <property type="match status" value="1"/>
</dbReference>
<keyword evidence="4" id="KW-0812">Transmembrane</keyword>
<feature type="transmembrane region" description="Helical" evidence="4">
    <location>
        <begin position="158"/>
        <end position="174"/>
    </location>
</feature>
<dbReference type="SUPFAM" id="SSF46689">
    <property type="entry name" value="Homeodomain-like"/>
    <property type="match status" value="1"/>
</dbReference>
<dbReference type="KEGG" id="chh:A0O34_20750"/>
<sequence length="327" mass="38679">MIITDPIKLQKIEKHKKDLVHYYVILMSAVLFIYALIFTFYIPDKTISWYLYGGAFFLSYSYFIIRKNYSINILVHTYIILASLYNFYIMLAFWNNSVASFVWLMPIPLAAYVFFNRKYVIIYSAFIFVNIILAYLVSKNFDFNFQEHTKEDVKLTDTFLVISNVAILSLIIYFKDKIRREEIYHEIEQKQQSEPRITVSVEKDPAFGDGLFERIENMMTEKHSYKDVNFNISKLSTELEVNSTYISKAIRQHGFPNFNNYLNIHRINCVKKLLNENDLEKVTLMYIYTEAGFSNQSTFNRVFKQIEKITPSEYINTLQAINAPENI</sequence>
<dbReference type="OrthoDB" id="9779074at2"/>
<feature type="transmembrane region" description="Helical" evidence="4">
    <location>
        <begin position="97"/>
        <end position="115"/>
    </location>
</feature>
<feature type="domain" description="HTH araC/xylS-type" evidence="5">
    <location>
        <begin position="213"/>
        <end position="317"/>
    </location>
</feature>
<dbReference type="RefSeq" id="WP_066758938.1">
    <property type="nucleotide sequence ID" value="NZ_CP015199.1"/>
</dbReference>
<keyword evidence="2" id="KW-0238">DNA-binding</keyword>
<evidence type="ECO:0000313" key="7">
    <source>
        <dbReference type="Proteomes" id="UP000077824"/>
    </source>
</evidence>
<dbReference type="SMART" id="SM00342">
    <property type="entry name" value="HTH_ARAC"/>
    <property type="match status" value="1"/>
</dbReference>
<dbReference type="Gene3D" id="1.10.10.60">
    <property type="entry name" value="Homeodomain-like"/>
    <property type="match status" value="1"/>
</dbReference>
<feature type="transmembrane region" description="Helical" evidence="4">
    <location>
        <begin position="47"/>
        <end position="65"/>
    </location>
</feature>
<dbReference type="GO" id="GO:0003700">
    <property type="term" value="F:DNA-binding transcription factor activity"/>
    <property type="evidence" value="ECO:0007669"/>
    <property type="project" value="InterPro"/>
</dbReference>
<dbReference type="Pfam" id="PF12833">
    <property type="entry name" value="HTH_18"/>
    <property type="match status" value="1"/>
</dbReference>
<evidence type="ECO:0000256" key="3">
    <source>
        <dbReference type="ARBA" id="ARBA00023163"/>
    </source>
</evidence>
<keyword evidence="7" id="KW-1185">Reference proteome</keyword>
<proteinExistence type="predicted"/>
<dbReference type="InterPro" id="IPR018060">
    <property type="entry name" value="HTH_AraC"/>
</dbReference>
<dbReference type="GO" id="GO:0043565">
    <property type="term" value="F:sequence-specific DNA binding"/>
    <property type="evidence" value="ECO:0007669"/>
    <property type="project" value="InterPro"/>
</dbReference>
<reference evidence="6 7" key="1">
    <citation type="submission" date="2016-04" db="EMBL/GenBank/DDBJ databases">
        <title>Complete Genome Sequence of Chryseobacterium sp. IHBB 10212.</title>
        <authorList>
            <person name="Pal M."/>
            <person name="Swarnkar M.K."/>
            <person name="Kaushal K."/>
            <person name="Chhibber S."/>
            <person name="Singh A.K."/>
            <person name="Gulati A."/>
        </authorList>
    </citation>
    <scope>NUCLEOTIDE SEQUENCE [LARGE SCALE GENOMIC DNA]</scope>
    <source>
        <strain evidence="6 7">IHBB 10212</strain>
    </source>
</reference>
<dbReference type="EMBL" id="CP015199">
    <property type="protein sequence ID" value="ANF52794.1"/>
    <property type="molecule type" value="Genomic_DNA"/>
</dbReference>
<feature type="transmembrane region" description="Helical" evidence="4">
    <location>
        <begin position="120"/>
        <end position="138"/>
    </location>
</feature>
<evidence type="ECO:0000313" key="6">
    <source>
        <dbReference type="EMBL" id="ANF52794.1"/>
    </source>
</evidence>
<keyword evidence="3" id="KW-0804">Transcription</keyword>
<name>A0A172Y0Q5_9FLAO</name>
<evidence type="ECO:0000256" key="4">
    <source>
        <dbReference type="SAM" id="Phobius"/>
    </source>
</evidence>